<evidence type="ECO:0000313" key="9">
    <source>
        <dbReference type="EMBL" id="QKX56364.1"/>
    </source>
</evidence>
<dbReference type="SMART" id="SM00066">
    <property type="entry name" value="GAL4"/>
    <property type="match status" value="1"/>
</dbReference>
<keyword evidence="4" id="KW-0238">DNA-binding</keyword>
<dbReference type="Gene3D" id="4.10.240.10">
    <property type="entry name" value="Zn(2)-C6 fungal-type DNA-binding domain"/>
    <property type="match status" value="1"/>
</dbReference>
<dbReference type="GO" id="GO:0003677">
    <property type="term" value="F:DNA binding"/>
    <property type="evidence" value="ECO:0007669"/>
    <property type="project" value="UniProtKB-KW"/>
</dbReference>
<evidence type="ECO:0000256" key="6">
    <source>
        <dbReference type="ARBA" id="ARBA00023242"/>
    </source>
</evidence>
<evidence type="ECO:0000256" key="1">
    <source>
        <dbReference type="ARBA" id="ARBA00004123"/>
    </source>
</evidence>
<gene>
    <name evidence="9" type="ORF">TRUGW13939_03465</name>
</gene>
<sequence>MSRPQVSIDRITPRRIAAEPRESMNCKSCRKRKIKCNRMRPSCEACKVFQCPCVYDAVPKKRGPKTDVLEALLKRVDGLERRLQEEKSPDTDIAVPTTTTTTSSKQEVSADVDGRRNTATSFQSSVPSVNNNGEDISPLSFQDRRGSLEFLPSYNNNNTTNNGFENTPSGFRQQQQNSVLPDAILDTFFSRIHGRPFYILEESYTRQKHQLGQLPSHLILAIYALTVRYTSPPGSHESMLRSGLEYALQARREIDADNPTIENLQTLLLLSMVFFAYGLGKKTYMTLSSCSAMILALDMCREPSPKLNLSQTERETRRRIFWSCYIMDRFATCGSKRPCLISDYSVLLRLPSGSSAPTNGLYVEGEIFNNSGPNITFISDSRKKGQGAAALLIDITRILGITSRYLAAGGVKGDSHFPWHSLSNLSKIRQELDIWAAGMQEIFVSIESLFSHPDSTILLLSKLIYHLIHCLMYRPFLPIDLVELRGSGQHQSWQIEATNLCFSHSNAIAELVEFGRNSPLIEWPSFISYCVCTAGTVHVHGVHYKGLEGEVFSSSADFLTKEMQQLAWLRHCWTGVQHQREMLQSIYTCHAELVRNVANSAVRFSPVFHLEDFFDRYFGLTVDGSHVRLVDEVPDVGTDSTSMRNSLDGHSLYTGTQATGAGMSTFRLQPQQHHHRPLDASEFTSSQLLNTNPEASLSNTKGQETPNMGFANLQNPQYPTMLFSQTGNSPLSSSFPSFMQRSPQLPSNVFSPTLGLSPSGFLAESLAGATAPTPTPQYATFPFDTSLPQQTQHGISHMGNMPVQTPGGHSQTSRGSQATISEGGGPGGSASENDPFLSLLEQLAENENSQGGPSELDYFLSGPIDVSADAAVAATEDDPGHEVFARLEQDESKVGVELDGKGPSSSTLDEAS</sequence>
<feature type="compositionally biased region" description="Basic and acidic residues" evidence="7">
    <location>
        <begin position="887"/>
        <end position="900"/>
    </location>
</feature>
<dbReference type="OrthoDB" id="5297881at2759"/>
<feature type="compositionally biased region" description="Polar residues" evidence="7">
    <location>
        <begin position="807"/>
        <end position="820"/>
    </location>
</feature>
<dbReference type="CDD" id="cd00067">
    <property type="entry name" value="GAL4"/>
    <property type="match status" value="1"/>
</dbReference>
<name>A0A7H8QQW3_TALRU</name>
<dbReference type="RefSeq" id="XP_035342542.1">
    <property type="nucleotide sequence ID" value="XM_035486649.1"/>
</dbReference>
<dbReference type="EMBL" id="CP055899">
    <property type="protein sequence ID" value="QKX56364.1"/>
    <property type="molecule type" value="Genomic_DNA"/>
</dbReference>
<dbReference type="GO" id="GO:0005634">
    <property type="term" value="C:nucleus"/>
    <property type="evidence" value="ECO:0007669"/>
    <property type="project" value="UniProtKB-SubCell"/>
</dbReference>
<feature type="compositionally biased region" description="Polar residues" evidence="7">
    <location>
        <begin position="117"/>
        <end position="134"/>
    </location>
</feature>
<keyword evidence="2" id="KW-0479">Metal-binding</keyword>
<dbReference type="GO" id="GO:0000981">
    <property type="term" value="F:DNA-binding transcription factor activity, RNA polymerase II-specific"/>
    <property type="evidence" value="ECO:0007669"/>
    <property type="project" value="InterPro"/>
</dbReference>
<dbReference type="PROSITE" id="PS50048">
    <property type="entry name" value="ZN2_CY6_FUNGAL_2"/>
    <property type="match status" value="1"/>
</dbReference>
<dbReference type="SUPFAM" id="SSF57701">
    <property type="entry name" value="Zn2/Cys6 DNA-binding domain"/>
    <property type="match status" value="1"/>
</dbReference>
<evidence type="ECO:0000259" key="8">
    <source>
        <dbReference type="PROSITE" id="PS50048"/>
    </source>
</evidence>
<dbReference type="GeneID" id="55990970"/>
<feature type="region of interest" description="Disordered" evidence="7">
    <location>
        <begin position="81"/>
        <end position="137"/>
    </location>
</feature>
<reference evidence="10" key="1">
    <citation type="submission" date="2020-06" db="EMBL/GenBank/DDBJ databases">
        <title>A chromosome-scale genome assembly of Talaromyces rugulosus W13939.</title>
        <authorList>
            <person name="Wang B."/>
            <person name="Guo L."/>
            <person name="Ye K."/>
            <person name="Wang L."/>
        </authorList>
    </citation>
    <scope>NUCLEOTIDE SEQUENCE [LARGE SCALE GENOMIC DNA]</scope>
    <source>
        <strain evidence="10">W13939</strain>
    </source>
</reference>
<dbReference type="Pfam" id="PF00172">
    <property type="entry name" value="Zn_clus"/>
    <property type="match status" value="1"/>
</dbReference>
<dbReference type="InterPro" id="IPR007219">
    <property type="entry name" value="XnlR_reg_dom"/>
</dbReference>
<feature type="region of interest" description="Disordered" evidence="7">
    <location>
        <begin position="789"/>
        <end position="834"/>
    </location>
</feature>
<dbReference type="PANTHER" id="PTHR47338:SF4">
    <property type="entry name" value="ZN(II)2CYS6 TRANSCRIPTION FACTOR (EUROFUNG)"/>
    <property type="match status" value="1"/>
</dbReference>
<evidence type="ECO:0000256" key="2">
    <source>
        <dbReference type="ARBA" id="ARBA00022723"/>
    </source>
</evidence>
<dbReference type="GO" id="GO:0008270">
    <property type="term" value="F:zinc ion binding"/>
    <property type="evidence" value="ECO:0007669"/>
    <property type="project" value="InterPro"/>
</dbReference>
<dbReference type="SMART" id="SM00906">
    <property type="entry name" value="Fungal_trans"/>
    <property type="match status" value="1"/>
</dbReference>
<dbReference type="AlphaFoldDB" id="A0A7H8QQW3"/>
<keyword evidence="5" id="KW-0804">Transcription</keyword>
<evidence type="ECO:0000256" key="5">
    <source>
        <dbReference type="ARBA" id="ARBA00023163"/>
    </source>
</evidence>
<keyword evidence="3" id="KW-0805">Transcription regulation</keyword>
<feature type="compositionally biased region" description="Polar residues" evidence="7">
    <location>
        <begin position="903"/>
        <end position="912"/>
    </location>
</feature>
<feature type="region of interest" description="Disordered" evidence="7">
    <location>
        <begin position="887"/>
        <end position="912"/>
    </location>
</feature>
<organism evidence="9 10">
    <name type="scientific">Talaromyces rugulosus</name>
    <name type="common">Penicillium rugulosum</name>
    <dbReference type="NCBI Taxonomy" id="121627"/>
    <lineage>
        <taxon>Eukaryota</taxon>
        <taxon>Fungi</taxon>
        <taxon>Dikarya</taxon>
        <taxon>Ascomycota</taxon>
        <taxon>Pezizomycotina</taxon>
        <taxon>Eurotiomycetes</taxon>
        <taxon>Eurotiomycetidae</taxon>
        <taxon>Eurotiales</taxon>
        <taxon>Trichocomaceae</taxon>
        <taxon>Talaromyces</taxon>
        <taxon>Talaromyces sect. Islandici</taxon>
    </lineage>
</organism>
<dbReference type="InterPro" id="IPR036864">
    <property type="entry name" value="Zn2-C6_fun-type_DNA-bd_sf"/>
</dbReference>
<dbReference type="InterPro" id="IPR050815">
    <property type="entry name" value="TF_fung"/>
</dbReference>
<dbReference type="Pfam" id="PF04082">
    <property type="entry name" value="Fungal_trans"/>
    <property type="match status" value="1"/>
</dbReference>
<keyword evidence="10" id="KW-1185">Reference proteome</keyword>
<evidence type="ECO:0000313" key="10">
    <source>
        <dbReference type="Proteomes" id="UP000509510"/>
    </source>
</evidence>
<keyword evidence="6" id="KW-0539">Nucleus</keyword>
<evidence type="ECO:0000256" key="4">
    <source>
        <dbReference type="ARBA" id="ARBA00023125"/>
    </source>
</evidence>
<dbReference type="Proteomes" id="UP000509510">
    <property type="component" value="Chromosome II"/>
</dbReference>
<dbReference type="InterPro" id="IPR001138">
    <property type="entry name" value="Zn2Cys6_DnaBD"/>
</dbReference>
<evidence type="ECO:0000256" key="3">
    <source>
        <dbReference type="ARBA" id="ARBA00023015"/>
    </source>
</evidence>
<dbReference type="PANTHER" id="PTHR47338">
    <property type="entry name" value="ZN(II)2CYS6 TRANSCRIPTION FACTOR (EUROFUNG)-RELATED"/>
    <property type="match status" value="1"/>
</dbReference>
<dbReference type="KEGG" id="trg:TRUGW13939_03465"/>
<dbReference type="CDD" id="cd12148">
    <property type="entry name" value="fungal_TF_MHR"/>
    <property type="match status" value="1"/>
</dbReference>
<dbReference type="GO" id="GO:0006351">
    <property type="term" value="P:DNA-templated transcription"/>
    <property type="evidence" value="ECO:0007669"/>
    <property type="project" value="InterPro"/>
</dbReference>
<feature type="domain" description="Zn(2)-C6 fungal-type" evidence="8">
    <location>
        <begin position="25"/>
        <end position="55"/>
    </location>
</feature>
<accession>A0A7H8QQW3</accession>
<proteinExistence type="predicted"/>
<evidence type="ECO:0000256" key="7">
    <source>
        <dbReference type="SAM" id="MobiDB-lite"/>
    </source>
</evidence>
<protein>
    <recommendedName>
        <fullName evidence="8">Zn(2)-C6 fungal-type domain-containing protein</fullName>
    </recommendedName>
</protein>
<feature type="compositionally biased region" description="Basic and acidic residues" evidence="7">
    <location>
        <begin position="81"/>
        <end position="90"/>
    </location>
</feature>
<comment type="subcellular location">
    <subcellularLocation>
        <location evidence="1">Nucleus</location>
    </subcellularLocation>
</comment>